<accession>A0ABX8UFM6</accession>
<gene>
    <name evidence="2" type="ORF">Nocox_38735</name>
</gene>
<reference evidence="2 3" key="1">
    <citation type="journal article" date="2021" name="ACS Chem. Biol.">
        <title>Genomic-Led Discovery of a Novel Glycopeptide Antibiotic by Nonomuraea coxensis DSM 45129.</title>
        <authorList>
            <person name="Yushchuk O."/>
            <person name="Vior N.M."/>
            <person name="Andreo-Vidal A."/>
            <person name="Berini F."/>
            <person name="Ruckert C."/>
            <person name="Busche T."/>
            <person name="Binda E."/>
            <person name="Kalinowski J."/>
            <person name="Truman A.W."/>
            <person name="Marinelli F."/>
        </authorList>
    </citation>
    <scope>NUCLEOTIDE SEQUENCE [LARGE SCALE GENOMIC DNA]</scope>
    <source>
        <strain evidence="2 3">DSM 45129</strain>
    </source>
</reference>
<organism evidence="2 3">
    <name type="scientific">Nonomuraea coxensis DSM 45129</name>
    <dbReference type="NCBI Taxonomy" id="1122611"/>
    <lineage>
        <taxon>Bacteria</taxon>
        <taxon>Bacillati</taxon>
        <taxon>Actinomycetota</taxon>
        <taxon>Actinomycetes</taxon>
        <taxon>Streptosporangiales</taxon>
        <taxon>Streptosporangiaceae</taxon>
        <taxon>Nonomuraea</taxon>
    </lineage>
</organism>
<evidence type="ECO:0000313" key="2">
    <source>
        <dbReference type="EMBL" id="QYC45297.1"/>
    </source>
</evidence>
<keyword evidence="3" id="KW-1185">Reference proteome</keyword>
<evidence type="ECO:0000313" key="3">
    <source>
        <dbReference type="Proteomes" id="UP000824681"/>
    </source>
</evidence>
<proteinExistence type="predicted"/>
<dbReference type="EMBL" id="CP068985">
    <property type="protein sequence ID" value="QYC45297.1"/>
    <property type="molecule type" value="Genomic_DNA"/>
</dbReference>
<keyword evidence="1" id="KW-0175">Coiled coil</keyword>
<name>A0ABX8UFM6_9ACTN</name>
<feature type="coiled-coil region" evidence="1">
    <location>
        <begin position="11"/>
        <end position="84"/>
    </location>
</feature>
<protein>
    <submittedName>
        <fullName evidence="2">Uncharacterized protein</fullName>
    </submittedName>
</protein>
<dbReference type="Proteomes" id="UP000824681">
    <property type="component" value="Chromosome"/>
</dbReference>
<evidence type="ECO:0000256" key="1">
    <source>
        <dbReference type="SAM" id="Coils"/>
    </source>
</evidence>
<sequence>MPPILYGYRPWMSTKDELRRLDEDLARLRAENQDIRAQIRDMGATDQIEKAAVISQADEQVELIAELERRRDTLVARLEEEGSA</sequence>